<reference evidence="2" key="1">
    <citation type="submission" date="2023-06" db="EMBL/GenBank/DDBJ databases">
        <title>Genomic of Agaribacillus aureum.</title>
        <authorList>
            <person name="Wang G."/>
        </authorList>
    </citation>
    <scope>NUCLEOTIDE SEQUENCE</scope>
    <source>
        <strain evidence="2">BMA12</strain>
    </source>
</reference>
<dbReference type="Pfam" id="PF13568">
    <property type="entry name" value="OMP_b-brl_2"/>
    <property type="match status" value="1"/>
</dbReference>
<keyword evidence="3" id="KW-1185">Reference proteome</keyword>
<accession>A0ABT8L310</accession>
<evidence type="ECO:0000313" key="2">
    <source>
        <dbReference type="EMBL" id="MDN5212100.1"/>
    </source>
</evidence>
<dbReference type="InterPro" id="IPR025665">
    <property type="entry name" value="Beta-barrel_OMP_2"/>
</dbReference>
<gene>
    <name evidence="2" type="ORF">QQ020_08555</name>
</gene>
<sequence length="229" mass="26245">MKNMLSNKKHLVLIIVILVSFARIQSEAQTYIGVKRGVSFSQATFDDVDPNYNMEIVQEQTQGDITGLILKFLQDKHAGLLFEFNMIDKGWTQIVDENFKYKTTLKYLNLYPQSQVVLGKRKFRLFFIGGPYVSYLYDAESSEIPADQVENIPFIYDSERDNKWDFGLGGGGGFSLETKLGNFQIDGKFSLGLSNIIEKEQDTDPEFSRNQTIEVSFSYSYPLFNKKDN</sequence>
<proteinExistence type="predicted"/>
<dbReference type="Proteomes" id="UP001172083">
    <property type="component" value="Unassembled WGS sequence"/>
</dbReference>
<dbReference type="EMBL" id="JAUJEB010000001">
    <property type="protein sequence ID" value="MDN5212100.1"/>
    <property type="molecule type" value="Genomic_DNA"/>
</dbReference>
<evidence type="ECO:0000259" key="1">
    <source>
        <dbReference type="Pfam" id="PF13568"/>
    </source>
</evidence>
<protein>
    <submittedName>
        <fullName evidence="2">Outer membrane beta-barrel protein</fullName>
    </submittedName>
</protein>
<organism evidence="2 3">
    <name type="scientific">Agaribacillus aureus</name>
    <dbReference type="NCBI Taxonomy" id="3051825"/>
    <lineage>
        <taxon>Bacteria</taxon>
        <taxon>Pseudomonadati</taxon>
        <taxon>Bacteroidota</taxon>
        <taxon>Cytophagia</taxon>
        <taxon>Cytophagales</taxon>
        <taxon>Splendidivirgaceae</taxon>
        <taxon>Agaribacillus</taxon>
    </lineage>
</organism>
<dbReference type="RefSeq" id="WP_346757425.1">
    <property type="nucleotide sequence ID" value="NZ_JAUJEB010000001.1"/>
</dbReference>
<name>A0ABT8L310_9BACT</name>
<feature type="domain" description="Outer membrane protein beta-barrel" evidence="1">
    <location>
        <begin position="32"/>
        <end position="197"/>
    </location>
</feature>
<evidence type="ECO:0000313" key="3">
    <source>
        <dbReference type="Proteomes" id="UP001172083"/>
    </source>
</evidence>
<comment type="caution">
    <text evidence="2">The sequence shown here is derived from an EMBL/GenBank/DDBJ whole genome shotgun (WGS) entry which is preliminary data.</text>
</comment>